<reference evidence="1 2" key="1">
    <citation type="journal article" date="2018" name="Front. Plant Sci.">
        <title>Red Clover (Trifolium pratense) and Zigzag Clover (T. medium) - A Picture of Genomic Similarities and Differences.</title>
        <authorList>
            <person name="Dluhosova J."/>
            <person name="Istvanek J."/>
            <person name="Nedelnik J."/>
            <person name="Repkova J."/>
        </authorList>
    </citation>
    <scope>NUCLEOTIDE SEQUENCE [LARGE SCALE GENOMIC DNA]</scope>
    <source>
        <strain evidence="2">cv. 10/8</strain>
        <tissue evidence="1">Leaf</tissue>
    </source>
</reference>
<evidence type="ECO:0000313" key="1">
    <source>
        <dbReference type="EMBL" id="MCI90227.1"/>
    </source>
</evidence>
<organism evidence="1 2">
    <name type="scientific">Trifolium medium</name>
    <dbReference type="NCBI Taxonomy" id="97028"/>
    <lineage>
        <taxon>Eukaryota</taxon>
        <taxon>Viridiplantae</taxon>
        <taxon>Streptophyta</taxon>
        <taxon>Embryophyta</taxon>
        <taxon>Tracheophyta</taxon>
        <taxon>Spermatophyta</taxon>
        <taxon>Magnoliopsida</taxon>
        <taxon>eudicotyledons</taxon>
        <taxon>Gunneridae</taxon>
        <taxon>Pentapetalae</taxon>
        <taxon>rosids</taxon>
        <taxon>fabids</taxon>
        <taxon>Fabales</taxon>
        <taxon>Fabaceae</taxon>
        <taxon>Papilionoideae</taxon>
        <taxon>50 kb inversion clade</taxon>
        <taxon>NPAAA clade</taxon>
        <taxon>Hologalegina</taxon>
        <taxon>IRL clade</taxon>
        <taxon>Trifolieae</taxon>
        <taxon>Trifolium</taxon>
    </lineage>
</organism>
<sequence length="46" mass="5144">MNSSAPLAKSPASPAIKQIRRILCFSTEDLMEQVDDFSVFVDELKD</sequence>
<proteinExistence type="predicted"/>
<protein>
    <submittedName>
        <fullName evidence="1">Uncharacterized protein</fullName>
    </submittedName>
</protein>
<keyword evidence="2" id="KW-1185">Reference proteome</keyword>
<dbReference type="Proteomes" id="UP000265520">
    <property type="component" value="Unassembled WGS sequence"/>
</dbReference>
<comment type="caution">
    <text evidence="1">The sequence shown here is derived from an EMBL/GenBank/DDBJ whole genome shotgun (WGS) entry which is preliminary data.</text>
</comment>
<feature type="non-terminal residue" evidence="1">
    <location>
        <position position="46"/>
    </location>
</feature>
<name>A0A392VQQ8_9FABA</name>
<dbReference type="AlphaFoldDB" id="A0A392VQQ8"/>
<evidence type="ECO:0000313" key="2">
    <source>
        <dbReference type="Proteomes" id="UP000265520"/>
    </source>
</evidence>
<dbReference type="EMBL" id="LXQA011238656">
    <property type="protein sequence ID" value="MCI90227.1"/>
    <property type="molecule type" value="Genomic_DNA"/>
</dbReference>
<accession>A0A392VQQ8</accession>